<keyword evidence="2" id="KW-1185">Reference proteome</keyword>
<gene>
    <name evidence="1" type="ORF">ACOLOM_LOCUS4195</name>
</gene>
<sequence length="197" mass="20624">MIFYCGKVVLLALLVALALATALPLDDPSDESVSTEVSSTTETTTSDTNSQNPLQNTVLQAVLGILVGAIGIAVCAGGFYCYCKRKKDRDDDKSRDISPIITEPLIDLQPKDTIASEVSAVGTDIGPHSTIISAPEGAETSRTGEHEKIVVTPYGPAKDVDPSKLGVSSQEIHGTHHISSSSVDLSQGQGPSGNDFE</sequence>
<dbReference type="Proteomes" id="UP000789525">
    <property type="component" value="Unassembled WGS sequence"/>
</dbReference>
<reference evidence="1" key="1">
    <citation type="submission" date="2021-06" db="EMBL/GenBank/DDBJ databases">
        <authorList>
            <person name="Kallberg Y."/>
            <person name="Tangrot J."/>
            <person name="Rosling A."/>
        </authorList>
    </citation>
    <scope>NUCLEOTIDE SEQUENCE</scope>
    <source>
        <strain evidence="1">CL356</strain>
    </source>
</reference>
<accession>A0ACA9LPQ2</accession>
<proteinExistence type="predicted"/>
<protein>
    <submittedName>
        <fullName evidence="1">13415_t:CDS:1</fullName>
    </submittedName>
</protein>
<dbReference type="EMBL" id="CAJVPT010006732">
    <property type="protein sequence ID" value="CAG8534029.1"/>
    <property type="molecule type" value="Genomic_DNA"/>
</dbReference>
<name>A0ACA9LPQ2_9GLOM</name>
<evidence type="ECO:0000313" key="2">
    <source>
        <dbReference type="Proteomes" id="UP000789525"/>
    </source>
</evidence>
<evidence type="ECO:0000313" key="1">
    <source>
        <dbReference type="EMBL" id="CAG8534029.1"/>
    </source>
</evidence>
<organism evidence="1 2">
    <name type="scientific">Acaulospora colombiana</name>
    <dbReference type="NCBI Taxonomy" id="27376"/>
    <lineage>
        <taxon>Eukaryota</taxon>
        <taxon>Fungi</taxon>
        <taxon>Fungi incertae sedis</taxon>
        <taxon>Mucoromycota</taxon>
        <taxon>Glomeromycotina</taxon>
        <taxon>Glomeromycetes</taxon>
        <taxon>Diversisporales</taxon>
        <taxon>Acaulosporaceae</taxon>
        <taxon>Acaulospora</taxon>
    </lineage>
</organism>
<comment type="caution">
    <text evidence="1">The sequence shown here is derived from an EMBL/GenBank/DDBJ whole genome shotgun (WGS) entry which is preliminary data.</text>
</comment>